<organism evidence="9 10">
    <name type="scientific">Falsiroseomonas selenitidurans</name>
    <dbReference type="NCBI Taxonomy" id="2716335"/>
    <lineage>
        <taxon>Bacteria</taxon>
        <taxon>Pseudomonadati</taxon>
        <taxon>Pseudomonadota</taxon>
        <taxon>Alphaproteobacteria</taxon>
        <taxon>Acetobacterales</taxon>
        <taxon>Roseomonadaceae</taxon>
        <taxon>Falsiroseomonas</taxon>
    </lineage>
</organism>
<dbReference type="RefSeq" id="WP_168029116.1">
    <property type="nucleotide sequence ID" value="NZ_JAAVNE010000009.1"/>
</dbReference>
<comment type="caution">
    <text evidence="9">The sequence shown here is derived from an EMBL/GenBank/DDBJ whole genome shotgun (WGS) entry which is preliminary data.</text>
</comment>
<keyword evidence="6 7" id="KW-0592">Phosphate transport</keyword>
<dbReference type="SUPFAM" id="SSF53850">
    <property type="entry name" value="Periplasmic binding protein-like II"/>
    <property type="match status" value="1"/>
</dbReference>
<accession>A0ABX1E173</accession>
<dbReference type="NCBIfam" id="NF008171">
    <property type="entry name" value="PRK10918.1"/>
    <property type="match status" value="1"/>
</dbReference>
<name>A0ABX1E173_9PROT</name>
<reference evidence="9 10" key="1">
    <citation type="submission" date="2020-03" db="EMBL/GenBank/DDBJ databases">
        <title>Roseomonas selenitidurans sp. nov. isolated from urban soil.</title>
        <authorList>
            <person name="Liu H."/>
        </authorList>
    </citation>
    <scope>NUCLEOTIDE SEQUENCE [LARGE SCALE GENOMIC DNA]</scope>
    <source>
        <strain evidence="9 10">BU-1</strain>
    </source>
</reference>
<dbReference type="InterPro" id="IPR006311">
    <property type="entry name" value="TAT_signal"/>
</dbReference>
<keyword evidence="10" id="KW-1185">Reference proteome</keyword>
<dbReference type="InterPro" id="IPR005673">
    <property type="entry name" value="ABC_phos-bd_PstS"/>
</dbReference>
<feature type="domain" description="PBP" evidence="8">
    <location>
        <begin position="39"/>
        <end position="321"/>
    </location>
</feature>
<evidence type="ECO:0000256" key="3">
    <source>
        <dbReference type="ARBA" id="ARBA00011529"/>
    </source>
</evidence>
<comment type="subunit">
    <text evidence="3 7">The complex is composed of two ATP-binding proteins (PstB), two transmembrane proteins (PstC and PstA) and a solute-binding protein (PstS).</text>
</comment>
<dbReference type="PANTHER" id="PTHR42996:SF1">
    <property type="entry name" value="PHOSPHATE-BINDING PROTEIN PSTS"/>
    <property type="match status" value="1"/>
</dbReference>
<evidence type="ECO:0000259" key="8">
    <source>
        <dbReference type="Pfam" id="PF12849"/>
    </source>
</evidence>
<keyword evidence="5 7" id="KW-0813">Transport</keyword>
<comment type="function">
    <text evidence="1 7">Part of the ABC transporter complex PstSACB involved in phosphate import.</text>
</comment>
<dbReference type="EMBL" id="JAAVNE010000009">
    <property type="protein sequence ID" value="NKC30843.1"/>
    <property type="molecule type" value="Genomic_DNA"/>
</dbReference>
<dbReference type="Proteomes" id="UP000787635">
    <property type="component" value="Unassembled WGS sequence"/>
</dbReference>
<comment type="similarity">
    <text evidence="2 7">Belongs to the PstS family.</text>
</comment>
<evidence type="ECO:0000256" key="7">
    <source>
        <dbReference type="PIRNR" id="PIRNR002756"/>
    </source>
</evidence>
<evidence type="ECO:0000313" key="10">
    <source>
        <dbReference type="Proteomes" id="UP000787635"/>
    </source>
</evidence>
<protein>
    <recommendedName>
        <fullName evidence="4 7">Phosphate-binding protein PstS</fullName>
    </recommendedName>
</protein>
<dbReference type="CDD" id="cd13565">
    <property type="entry name" value="PBP2_PstS"/>
    <property type="match status" value="1"/>
</dbReference>
<sequence length="363" mass="39095">MARTQTGPERDTVNRRTLLLGTGAAIGAGLISARSAMAQAVTITGAGATFPNPVYQKWAEAAKGPTGITLNYQSVGSGAGINQIRNRTVDFGASDAPLSVAQLNEHNLLQFPAVMGSLVAIVNIPGVENEKMKLTGELLADIYLGKIRRWNDPKLVEMNRELNLPNLAIAPVYRADGSGTTFVWVSYLSAVSTEWKEKVGIGTSVRFPAGTGARGNEGVAGTVKNIRGAIGYVENAYAITNRLVTTQIRNKAGNFVLPVQENFIAAAENADWSTPGFAASLIDQQGAKSWPIVSPTFILLPKNPESAERSRAVMRFFDWAYKNGDRLAQELEYIPIPTVVADRIRTAWGTEIKVNGQPVWQPA</sequence>
<evidence type="ECO:0000256" key="4">
    <source>
        <dbReference type="ARBA" id="ARBA00021889"/>
    </source>
</evidence>
<evidence type="ECO:0000256" key="6">
    <source>
        <dbReference type="ARBA" id="ARBA00022592"/>
    </source>
</evidence>
<evidence type="ECO:0000256" key="5">
    <source>
        <dbReference type="ARBA" id="ARBA00022448"/>
    </source>
</evidence>
<evidence type="ECO:0000256" key="1">
    <source>
        <dbReference type="ARBA" id="ARBA00002841"/>
    </source>
</evidence>
<evidence type="ECO:0000313" key="9">
    <source>
        <dbReference type="EMBL" id="NKC30843.1"/>
    </source>
</evidence>
<dbReference type="PROSITE" id="PS51318">
    <property type="entry name" value="TAT"/>
    <property type="match status" value="1"/>
</dbReference>
<dbReference type="Pfam" id="PF12849">
    <property type="entry name" value="PBP_like_2"/>
    <property type="match status" value="1"/>
</dbReference>
<dbReference type="Gene3D" id="3.40.190.10">
    <property type="entry name" value="Periplasmic binding protein-like II"/>
    <property type="match status" value="2"/>
</dbReference>
<dbReference type="PIRSF" id="PIRSF002756">
    <property type="entry name" value="PstS"/>
    <property type="match status" value="1"/>
</dbReference>
<dbReference type="InterPro" id="IPR024370">
    <property type="entry name" value="PBP_domain"/>
</dbReference>
<proteinExistence type="inferred from homology"/>
<gene>
    <name evidence="9" type="primary">pstS</name>
    <name evidence="9" type="ORF">HEQ75_08205</name>
</gene>
<evidence type="ECO:0000256" key="2">
    <source>
        <dbReference type="ARBA" id="ARBA00008725"/>
    </source>
</evidence>
<dbReference type="NCBIfam" id="TIGR00975">
    <property type="entry name" value="3a0107s03"/>
    <property type="match status" value="1"/>
</dbReference>
<dbReference type="InterPro" id="IPR050962">
    <property type="entry name" value="Phosphate-bind_PstS"/>
</dbReference>
<dbReference type="PANTHER" id="PTHR42996">
    <property type="entry name" value="PHOSPHATE-BINDING PROTEIN PSTS"/>
    <property type="match status" value="1"/>
</dbReference>